<comment type="caution">
    <text evidence="2">The sequence shown here is derived from an EMBL/GenBank/DDBJ whole genome shotgun (WGS) entry which is preliminary data.</text>
</comment>
<dbReference type="Proteomes" id="UP000314294">
    <property type="component" value="Unassembled WGS sequence"/>
</dbReference>
<sequence>MARERGSVFSGSSDARHPGFSASHSAPSAEENHLCEGNGPKGEEAQSPCSGG</sequence>
<evidence type="ECO:0000313" key="3">
    <source>
        <dbReference type="Proteomes" id="UP000314294"/>
    </source>
</evidence>
<evidence type="ECO:0000313" key="2">
    <source>
        <dbReference type="EMBL" id="TNN28499.1"/>
    </source>
</evidence>
<accession>A0A4Z2EI77</accession>
<gene>
    <name evidence="2" type="ORF">EYF80_061354</name>
</gene>
<name>A0A4Z2EI77_9TELE</name>
<evidence type="ECO:0000256" key="1">
    <source>
        <dbReference type="SAM" id="MobiDB-lite"/>
    </source>
</evidence>
<protein>
    <submittedName>
        <fullName evidence="2">Uncharacterized protein</fullName>
    </submittedName>
</protein>
<reference evidence="2 3" key="1">
    <citation type="submission" date="2019-03" db="EMBL/GenBank/DDBJ databases">
        <title>First draft genome of Liparis tanakae, snailfish: a comprehensive survey of snailfish specific genes.</title>
        <authorList>
            <person name="Kim W."/>
            <person name="Song I."/>
            <person name="Jeong J.-H."/>
            <person name="Kim D."/>
            <person name="Kim S."/>
            <person name="Ryu S."/>
            <person name="Song J.Y."/>
            <person name="Lee S.K."/>
        </authorList>
    </citation>
    <scope>NUCLEOTIDE SEQUENCE [LARGE SCALE GENOMIC DNA]</scope>
    <source>
        <tissue evidence="2">Muscle</tissue>
    </source>
</reference>
<proteinExistence type="predicted"/>
<organism evidence="2 3">
    <name type="scientific">Liparis tanakae</name>
    <name type="common">Tanaka's snailfish</name>
    <dbReference type="NCBI Taxonomy" id="230148"/>
    <lineage>
        <taxon>Eukaryota</taxon>
        <taxon>Metazoa</taxon>
        <taxon>Chordata</taxon>
        <taxon>Craniata</taxon>
        <taxon>Vertebrata</taxon>
        <taxon>Euteleostomi</taxon>
        <taxon>Actinopterygii</taxon>
        <taxon>Neopterygii</taxon>
        <taxon>Teleostei</taxon>
        <taxon>Neoteleostei</taxon>
        <taxon>Acanthomorphata</taxon>
        <taxon>Eupercaria</taxon>
        <taxon>Perciformes</taxon>
        <taxon>Cottioidei</taxon>
        <taxon>Cottales</taxon>
        <taxon>Liparidae</taxon>
        <taxon>Liparis</taxon>
    </lineage>
</organism>
<feature type="region of interest" description="Disordered" evidence="1">
    <location>
        <begin position="1"/>
        <end position="52"/>
    </location>
</feature>
<dbReference type="EMBL" id="SRLO01006830">
    <property type="protein sequence ID" value="TNN28499.1"/>
    <property type="molecule type" value="Genomic_DNA"/>
</dbReference>
<dbReference type="AlphaFoldDB" id="A0A4Z2EI77"/>
<keyword evidence="3" id="KW-1185">Reference proteome</keyword>